<name>A0ABS6N613_9RHOB</name>
<accession>A0ABS6N613</accession>
<protein>
    <submittedName>
        <fullName evidence="3">Hpt domain-containing protein</fullName>
    </submittedName>
</protein>
<evidence type="ECO:0000313" key="3">
    <source>
        <dbReference type="EMBL" id="MBV2359450.1"/>
    </source>
</evidence>
<dbReference type="Proteomes" id="UP001166293">
    <property type="component" value="Unassembled WGS sequence"/>
</dbReference>
<dbReference type="InterPro" id="IPR008207">
    <property type="entry name" value="Sig_transdc_His_kin_Hpt_dom"/>
</dbReference>
<feature type="domain" description="HPt" evidence="2">
    <location>
        <begin position="11"/>
        <end position="107"/>
    </location>
</feature>
<keyword evidence="4" id="KW-1185">Reference proteome</keyword>
<evidence type="ECO:0000256" key="1">
    <source>
        <dbReference type="PROSITE-ProRule" id="PRU00110"/>
    </source>
</evidence>
<dbReference type="PROSITE" id="PS50894">
    <property type="entry name" value="HPT"/>
    <property type="match status" value="1"/>
</dbReference>
<evidence type="ECO:0000259" key="2">
    <source>
        <dbReference type="PROSITE" id="PS50894"/>
    </source>
</evidence>
<proteinExistence type="predicted"/>
<gene>
    <name evidence="3" type="ORF">KUH32_06670</name>
</gene>
<comment type="caution">
    <text evidence="3">The sequence shown here is derived from an EMBL/GenBank/DDBJ whole genome shotgun (WGS) entry which is preliminary data.</text>
</comment>
<keyword evidence="1" id="KW-0597">Phosphoprotein</keyword>
<dbReference type="RefSeq" id="WP_217777258.1">
    <property type="nucleotide sequence ID" value="NZ_JAHRWL010000001.1"/>
</dbReference>
<organism evidence="3 4">
    <name type="scientific">Thalassococcus arenae</name>
    <dbReference type="NCBI Taxonomy" id="2851652"/>
    <lineage>
        <taxon>Bacteria</taxon>
        <taxon>Pseudomonadati</taxon>
        <taxon>Pseudomonadota</taxon>
        <taxon>Alphaproteobacteria</taxon>
        <taxon>Rhodobacterales</taxon>
        <taxon>Roseobacteraceae</taxon>
        <taxon>Thalassococcus</taxon>
    </lineage>
</organism>
<feature type="modified residue" description="Phosphohistidine" evidence="1">
    <location>
        <position position="50"/>
    </location>
</feature>
<sequence length="107" mass="11619">MIDWNRVRELRDEIGGADFDEVVDLFLAEVDNAIGGLQPEDTDAFRDQMHFLKGSALNLGFAALASLCADAECRPDTDPGRVAAQVATVFAESRSLFFADLANRLAA</sequence>
<evidence type="ECO:0000313" key="4">
    <source>
        <dbReference type="Proteomes" id="UP001166293"/>
    </source>
</evidence>
<dbReference type="Pfam" id="PF01627">
    <property type="entry name" value="Hpt"/>
    <property type="match status" value="1"/>
</dbReference>
<dbReference type="EMBL" id="JAHRWL010000001">
    <property type="protein sequence ID" value="MBV2359450.1"/>
    <property type="molecule type" value="Genomic_DNA"/>
</dbReference>
<reference evidence="3" key="1">
    <citation type="submission" date="2021-06" db="EMBL/GenBank/DDBJ databases">
        <title>Thalassococcus sp. CAU 1522 isolated from sea sand, Republic of Korea.</title>
        <authorList>
            <person name="Kim W."/>
        </authorList>
    </citation>
    <scope>NUCLEOTIDE SEQUENCE</scope>
    <source>
        <strain evidence="3">CAU 1522</strain>
    </source>
</reference>